<keyword evidence="3" id="KW-1133">Transmembrane helix</keyword>
<evidence type="ECO:0000256" key="1">
    <source>
        <dbReference type="ARBA" id="ARBA00022801"/>
    </source>
</evidence>
<evidence type="ECO:0000256" key="3">
    <source>
        <dbReference type="SAM" id="Phobius"/>
    </source>
</evidence>
<comment type="similarity">
    <text evidence="2">Belongs to the AB hydrolase superfamily. Epoxide hydrolase family.</text>
</comment>
<dbReference type="STRING" id="48709.A0A1D2MZ22"/>
<reference evidence="5 6" key="1">
    <citation type="journal article" date="2016" name="Genome Biol. Evol.">
        <title>Gene Family Evolution Reflects Adaptation to Soil Environmental Stressors in the Genome of the Collembolan Orchesella cincta.</title>
        <authorList>
            <person name="Faddeeva-Vakhrusheva A."/>
            <person name="Derks M.F."/>
            <person name="Anvar S.Y."/>
            <person name="Agamennone V."/>
            <person name="Suring W."/>
            <person name="Smit S."/>
            <person name="van Straalen N.M."/>
            <person name="Roelofs D."/>
        </authorList>
    </citation>
    <scope>NUCLEOTIDE SEQUENCE [LARGE SCALE GENOMIC DNA]</scope>
    <source>
        <tissue evidence="5">Mixed pool</tissue>
    </source>
</reference>
<evidence type="ECO:0000313" key="6">
    <source>
        <dbReference type="Proteomes" id="UP000094527"/>
    </source>
</evidence>
<keyword evidence="6" id="KW-1185">Reference proteome</keyword>
<dbReference type="SUPFAM" id="SSF53474">
    <property type="entry name" value="alpha/beta-Hydrolases"/>
    <property type="match status" value="1"/>
</dbReference>
<keyword evidence="3" id="KW-0812">Transmembrane</keyword>
<dbReference type="InterPro" id="IPR029058">
    <property type="entry name" value="AB_hydrolase_fold"/>
</dbReference>
<accession>A0A1D2MZ22</accession>
<sequence length="392" mass="46002">MSTCFTKIRFYFLIIVYSLQYLFLHLINLVLHPDRYRPKNKVSVPPPCLYQEEYGTHQYAKLARSKFHYVEKGDRNNRLLLLIHGYPEFWYSWRFQLKDLSSYYWVVAIDVKGYGDSDKPSSRTEYSIPVLVEELYDFLTAIGRKKCSIVTHGMGGMVGWFFMHQYPDVVENFISISSAHPLSFIQEMTLNRVPNLGWYYFCQLPYFPERDVMKQDLIIFERMFSRLLNSKRGNVTKQDIDAFKYTFSRQEDWVGPINHLRTLLRLMKRGKMVIKKATVPTLFIVGNADPYYSLEMICKSSEYVENFTLKIVEGGGHFLPQETPNYINSLILDFLKMPEENPLFQDAETDSSLFRKMIGAGRTVVHSTVNYGNNVSKRVLGQSPQNYKIMYF</sequence>
<dbReference type="InterPro" id="IPR000073">
    <property type="entry name" value="AB_hydrolase_1"/>
</dbReference>
<dbReference type="InterPro" id="IPR000639">
    <property type="entry name" value="Epox_hydrolase-like"/>
</dbReference>
<dbReference type="AlphaFoldDB" id="A0A1D2MZ22"/>
<comment type="caution">
    <text evidence="5">The sequence shown here is derived from an EMBL/GenBank/DDBJ whole genome shotgun (WGS) entry which is preliminary data.</text>
</comment>
<dbReference type="OMA" id="KFHYVEA"/>
<feature type="transmembrane region" description="Helical" evidence="3">
    <location>
        <begin position="12"/>
        <end position="31"/>
    </location>
</feature>
<evidence type="ECO:0000259" key="4">
    <source>
        <dbReference type="Pfam" id="PF00561"/>
    </source>
</evidence>
<evidence type="ECO:0000256" key="2">
    <source>
        <dbReference type="ARBA" id="ARBA00038334"/>
    </source>
</evidence>
<evidence type="ECO:0000313" key="5">
    <source>
        <dbReference type="EMBL" id="ODM98238.1"/>
    </source>
</evidence>
<dbReference type="PANTHER" id="PTHR43329">
    <property type="entry name" value="EPOXIDE HYDROLASE"/>
    <property type="match status" value="1"/>
</dbReference>
<name>A0A1D2MZ22_ORCCI</name>
<dbReference type="Gene3D" id="3.40.50.1820">
    <property type="entry name" value="alpha/beta hydrolase"/>
    <property type="match status" value="1"/>
</dbReference>
<organism evidence="5 6">
    <name type="scientific">Orchesella cincta</name>
    <name type="common">Springtail</name>
    <name type="synonym">Podura cincta</name>
    <dbReference type="NCBI Taxonomy" id="48709"/>
    <lineage>
        <taxon>Eukaryota</taxon>
        <taxon>Metazoa</taxon>
        <taxon>Ecdysozoa</taxon>
        <taxon>Arthropoda</taxon>
        <taxon>Hexapoda</taxon>
        <taxon>Collembola</taxon>
        <taxon>Entomobryomorpha</taxon>
        <taxon>Entomobryoidea</taxon>
        <taxon>Orchesellidae</taxon>
        <taxon>Orchesellinae</taxon>
        <taxon>Orchesella</taxon>
    </lineage>
</organism>
<proteinExistence type="inferred from homology"/>
<protein>
    <submittedName>
        <fullName evidence="5">Epoxide hydrolase 4</fullName>
    </submittedName>
</protein>
<dbReference type="EMBL" id="LJIJ01000371">
    <property type="protein sequence ID" value="ODM98238.1"/>
    <property type="molecule type" value="Genomic_DNA"/>
</dbReference>
<dbReference type="OrthoDB" id="408373at2759"/>
<keyword evidence="1 5" id="KW-0378">Hydrolase</keyword>
<feature type="domain" description="AB hydrolase-1" evidence="4">
    <location>
        <begin position="79"/>
        <end position="319"/>
    </location>
</feature>
<dbReference type="Proteomes" id="UP000094527">
    <property type="component" value="Unassembled WGS sequence"/>
</dbReference>
<dbReference type="GO" id="GO:0004301">
    <property type="term" value="F:epoxide hydrolase activity"/>
    <property type="evidence" value="ECO:0007669"/>
    <property type="project" value="UniProtKB-ARBA"/>
</dbReference>
<gene>
    <name evidence="5" type="ORF">Ocin01_08449</name>
</gene>
<dbReference type="PRINTS" id="PR00412">
    <property type="entry name" value="EPOXHYDRLASE"/>
</dbReference>
<keyword evidence="3" id="KW-0472">Membrane</keyword>
<dbReference type="Pfam" id="PF00561">
    <property type="entry name" value="Abhydrolase_1"/>
    <property type="match status" value="1"/>
</dbReference>